<protein>
    <submittedName>
        <fullName evidence="1">SipW-cognate class signal peptide</fullName>
    </submittedName>
</protein>
<dbReference type="RefSeq" id="WP_092871757.1">
    <property type="nucleotide sequence ID" value="NZ_FOJY01000007.1"/>
</dbReference>
<accession>A0A1I0XQU8</accession>
<dbReference type="InterPro" id="IPR023833">
    <property type="entry name" value="Signal_pept_SipW-depend-type"/>
</dbReference>
<dbReference type="STRING" id="1120918.SAMN05216249_10772"/>
<evidence type="ECO:0000313" key="2">
    <source>
        <dbReference type="Proteomes" id="UP000198838"/>
    </source>
</evidence>
<reference evidence="1 2" key="1">
    <citation type="submission" date="2016-10" db="EMBL/GenBank/DDBJ databases">
        <authorList>
            <person name="de Groot N.N."/>
        </authorList>
    </citation>
    <scope>NUCLEOTIDE SEQUENCE [LARGE SCALE GENOMIC DNA]</scope>
    <source>
        <strain evidence="1 2">DSM 5522</strain>
    </source>
</reference>
<organism evidence="1 2">
    <name type="scientific">Acetitomaculum ruminis DSM 5522</name>
    <dbReference type="NCBI Taxonomy" id="1120918"/>
    <lineage>
        <taxon>Bacteria</taxon>
        <taxon>Bacillati</taxon>
        <taxon>Bacillota</taxon>
        <taxon>Clostridia</taxon>
        <taxon>Lachnospirales</taxon>
        <taxon>Lachnospiraceae</taxon>
        <taxon>Acetitomaculum</taxon>
    </lineage>
</organism>
<name>A0A1I0XQU8_9FIRM</name>
<proteinExistence type="predicted"/>
<dbReference type="AlphaFoldDB" id="A0A1I0XQU8"/>
<dbReference type="NCBIfam" id="TIGR04088">
    <property type="entry name" value="cognate_SipW"/>
    <property type="match status" value="1"/>
</dbReference>
<dbReference type="EMBL" id="FOJY01000007">
    <property type="protein sequence ID" value="SFB03047.1"/>
    <property type="molecule type" value="Genomic_DNA"/>
</dbReference>
<gene>
    <name evidence="1" type="ORF">SAMN05216249_10772</name>
</gene>
<sequence length="246" mass="27243">MKKRDLIKVLGTMAVIAAVGVGSTMAYLTDKTDTLTNVFTVGNIELQLKESNVVHDSEDGYLDNDGEVFWTVDFTTDYQYGRKNGVDYSECAPNEIILKDPTVFANTSVKSLIYVYLKNAEVVNASAGTIRTKVVETTDKSLQFTLEDCWEIYEDNAKDGIILKYKTQDGNTFTWYDPSDGSGNCMPIFKECVANGNGTTEIPKDAERGATFQDLDIQALGVQAKYVSGDATVEKQIIKDNTDWLN</sequence>
<evidence type="ECO:0000313" key="1">
    <source>
        <dbReference type="EMBL" id="SFB03047.1"/>
    </source>
</evidence>
<dbReference type="Proteomes" id="UP000198838">
    <property type="component" value="Unassembled WGS sequence"/>
</dbReference>
<keyword evidence="2" id="KW-1185">Reference proteome</keyword>